<keyword evidence="4" id="KW-1185">Reference proteome</keyword>
<protein>
    <recommendedName>
        <fullName evidence="5">DUF2796 domain-containing protein</fullName>
    </recommendedName>
</protein>
<dbReference type="Pfam" id="PF10986">
    <property type="entry name" value="ZrgA"/>
    <property type="match status" value="1"/>
</dbReference>
<dbReference type="RefSeq" id="WP_099245686.1">
    <property type="nucleotide sequence ID" value="NZ_FXXP01000002.1"/>
</dbReference>
<evidence type="ECO:0000313" key="3">
    <source>
        <dbReference type="EMBL" id="SMX28384.1"/>
    </source>
</evidence>
<dbReference type="EMBL" id="FXXP01000002">
    <property type="protein sequence ID" value="SMX28384.1"/>
    <property type="molecule type" value="Genomic_DNA"/>
</dbReference>
<reference evidence="4" key="1">
    <citation type="submission" date="2017-05" db="EMBL/GenBank/DDBJ databases">
        <authorList>
            <person name="Rodrigo-Torres L."/>
            <person name="Arahal R. D."/>
            <person name="Lucena T."/>
        </authorList>
    </citation>
    <scope>NUCLEOTIDE SEQUENCE [LARGE SCALE GENOMIC DNA]</scope>
    <source>
        <strain evidence="4">CECT 8649</strain>
    </source>
</reference>
<organism evidence="3 4">
    <name type="scientific">Pelagimonas phthalicica</name>
    <dbReference type="NCBI Taxonomy" id="1037362"/>
    <lineage>
        <taxon>Bacteria</taxon>
        <taxon>Pseudomonadati</taxon>
        <taxon>Pseudomonadota</taxon>
        <taxon>Alphaproteobacteria</taxon>
        <taxon>Rhodobacterales</taxon>
        <taxon>Roseobacteraceae</taxon>
        <taxon>Pelagimonas</taxon>
    </lineage>
</organism>
<feature type="signal peptide" evidence="2">
    <location>
        <begin position="1"/>
        <end position="21"/>
    </location>
</feature>
<evidence type="ECO:0000256" key="1">
    <source>
        <dbReference type="SAM" id="MobiDB-lite"/>
    </source>
</evidence>
<dbReference type="OrthoDB" id="7346546at2"/>
<evidence type="ECO:0000313" key="4">
    <source>
        <dbReference type="Proteomes" id="UP000225972"/>
    </source>
</evidence>
<evidence type="ECO:0000256" key="2">
    <source>
        <dbReference type="SAM" id="SignalP"/>
    </source>
</evidence>
<evidence type="ECO:0008006" key="5">
    <source>
        <dbReference type="Google" id="ProtNLM"/>
    </source>
</evidence>
<dbReference type="Proteomes" id="UP000225972">
    <property type="component" value="Unassembled WGS sequence"/>
</dbReference>
<dbReference type="AlphaFoldDB" id="A0A238JDW9"/>
<name>A0A238JDW9_9RHOB</name>
<proteinExistence type="predicted"/>
<keyword evidence="2" id="KW-0732">Signal</keyword>
<feature type="compositionally biased region" description="Basic and acidic residues" evidence="1">
    <location>
        <begin position="114"/>
        <end position="137"/>
    </location>
</feature>
<feature type="region of interest" description="Disordered" evidence="1">
    <location>
        <begin position="110"/>
        <end position="137"/>
    </location>
</feature>
<accession>A0A238JDW9</accession>
<sequence>MTCKTLLLSTSLALVPLASQAETQRDLDAHVHGEGKLNIAVEGSEIALELEVPGFDIVGFEHSAESQNDKDAIAAALTALSEPLNVFQLPEAADCHVTKAVAELHNGEYDEDHEEHGHGDHEDHHDHEDSHDHADHENAQHSEFHAEYVLSCQNTAAIDVISLGYFSAFKNAKELHVQFIDETGAKLLEASADQPELKLR</sequence>
<dbReference type="InterPro" id="IPR021253">
    <property type="entry name" value="ZrgA-like"/>
</dbReference>
<feature type="chain" id="PRO_5013302999" description="DUF2796 domain-containing protein" evidence="2">
    <location>
        <begin position="22"/>
        <end position="200"/>
    </location>
</feature>
<gene>
    <name evidence="3" type="ORF">TRP8649_02504</name>
</gene>